<evidence type="ECO:0000256" key="2">
    <source>
        <dbReference type="ARBA" id="ARBA00004642"/>
    </source>
</evidence>
<feature type="region of interest" description="Disordered" evidence="11">
    <location>
        <begin position="331"/>
        <end position="368"/>
    </location>
</feature>
<keyword evidence="7" id="KW-0862">Zinc</keyword>
<name>A0A9N9S4G9_9DIPT</name>
<dbReference type="PANTHER" id="PTHR19818:SF166">
    <property type="entry name" value="C2H2-TYPE DOMAIN-CONTAINING PROTEIN"/>
    <property type="match status" value="1"/>
</dbReference>
<evidence type="ECO:0000256" key="11">
    <source>
        <dbReference type="SAM" id="MobiDB-lite"/>
    </source>
</evidence>
<comment type="subcellular location">
    <subcellularLocation>
        <location evidence="1">Nucleus</location>
        <location evidence="1">Nucleolus</location>
    </subcellularLocation>
    <subcellularLocation>
        <location evidence="2">Nucleus</location>
        <location evidence="2">Nucleoplasm</location>
    </subcellularLocation>
</comment>
<dbReference type="PROSITE" id="PS50157">
    <property type="entry name" value="ZINC_FINGER_C2H2_2"/>
    <property type="match status" value="2"/>
</dbReference>
<dbReference type="Gene3D" id="3.30.160.60">
    <property type="entry name" value="Classic Zinc Finger"/>
    <property type="match status" value="3"/>
</dbReference>
<dbReference type="GO" id="GO:0045944">
    <property type="term" value="P:positive regulation of transcription by RNA polymerase II"/>
    <property type="evidence" value="ECO:0007669"/>
    <property type="project" value="UniProtKB-ARBA"/>
</dbReference>
<dbReference type="OrthoDB" id="3437960at2759"/>
<evidence type="ECO:0000313" key="13">
    <source>
        <dbReference type="EMBL" id="CAG9808780.1"/>
    </source>
</evidence>
<dbReference type="GO" id="GO:0005654">
    <property type="term" value="C:nucleoplasm"/>
    <property type="evidence" value="ECO:0007669"/>
    <property type="project" value="UniProtKB-SubCell"/>
</dbReference>
<dbReference type="FunFam" id="3.30.160.60:FF:000063">
    <property type="entry name" value="Wilms tumor 1-KTS isoform"/>
    <property type="match status" value="1"/>
</dbReference>
<keyword evidence="4" id="KW-0479">Metal-binding</keyword>
<dbReference type="Proteomes" id="UP001153620">
    <property type="component" value="Chromosome 3"/>
</dbReference>
<evidence type="ECO:0000256" key="4">
    <source>
        <dbReference type="ARBA" id="ARBA00022723"/>
    </source>
</evidence>
<accession>A0A9N9S4G9</accession>
<dbReference type="PANTHER" id="PTHR19818">
    <property type="entry name" value="ZINC FINGER PROTEIN ZIC AND GLI"/>
    <property type="match status" value="1"/>
</dbReference>
<dbReference type="AlphaFoldDB" id="A0A9N9S4G9"/>
<dbReference type="PROSITE" id="PS00028">
    <property type="entry name" value="ZINC_FINGER_C2H2_1"/>
    <property type="match status" value="2"/>
</dbReference>
<feature type="compositionally biased region" description="Polar residues" evidence="11">
    <location>
        <begin position="17"/>
        <end position="51"/>
    </location>
</feature>
<organism evidence="13 14">
    <name type="scientific">Chironomus riparius</name>
    <dbReference type="NCBI Taxonomy" id="315576"/>
    <lineage>
        <taxon>Eukaryota</taxon>
        <taxon>Metazoa</taxon>
        <taxon>Ecdysozoa</taxon>
        <taxon>Arthropoda</taxon>
        <taxon>Hexapoda</taxon>
        <taxon>Insecta</taxon>
        <taxon>Pterygota</taxon>
        <taxon>Neoptera</taxon>
        <taxon>Endopterygota</taxon>
        <taxon>Diptera</taxon>
        <taxon>Nematocera</taxon>
        <taxon>Chironomoidea</taxon>
        <taxon>Chironomidae</taxon>
        <taxon>Chironominae</taxon>
        <taxon>Chironomus</taxon>
    </lineage>
</organism>
<sequence length="440" mass="49539">MNTTPNKTNLNKTPNNWSWLENTNDSPSSSDGMSKNLENQDLNKSFDSATANGRRGRPKSEILTSLMLQGSTSPSAIKCKFCNRVFPRDKSLAAHLRTHTGEKPYICDFPLCSRAFTQSGQLKTHQRLHTGERPFSCSAPNCQMRFTHANRHCPDHPYQALKRCDDEFLLNPQPEEQSTEILKWLQKYREERQQQLIQAQSPSPSPNSTARKTPKRPSSSSSMKGSDENKRRVFSKSIIDLKAQENCDISSSSSSNHNNKELIAMSPSKAARKGFMCEMDMNAGKAENIQSSTPIQKQNYASDAIDLAIIGSPVSTNKPKHCRPKIILWKEPMDDNDEEESSLNNDENILKPTEISGPSEKNLSVPSPKKLFNPKKKWLREACQDLGTQPLDFGTNHPLYNRLQTQAVNETMTNNPQLLSLSNNHIVRPSVIIMAKEKKE</sequence>
<dbReference type="InterPro" id="IPR036236">
    <property type="entry name" value="Znf_C2H2_sf"/>
</dbReference>
<keyword evidence="6 10" id="KW-0863">Zinc-finger</keyword>
<dbReference type="GO" id="GO:0000978">
    <property type="term" value="F:RNA polymerase II cis-regulatory region sequence-specific DNA binding"/>
    <property type="evidence" value="ECO:0007669"/>
    <property type="project" value="TreeGrafter"/>
</dbReference>
<keyword evidence="3" id="KW-1017">Isopeptide bond</keyword>
<gene>
    <name evidence="13" type="ORF">CHIRRI_LOCUS11616</name>
</gene>
<protein>
    <recommendedName>
        <fullName evidence="9">Wilms tumor protein homolog</fullName>
    </recommendedName>
</protein>
<evidence type="ECO:0000256" key="8">
    <source>
        <dbReference type="ARBA" id="ARBA00022843"/>
    </source>
</evidence>
<dbReference type="EMBL" id="OU895879">
    <property type="protein sequence ID" value="CAG9808780.1"/>
    <property type="molecule type" value="Genomic_DNA"/>
</dbReference>
<evidence type="ECO:0000256" key="9">
    <source>
        <dbReference type="ARBA" id="ARBA00069242"/>
    </source>
</evidence>
<evidence type="ECO:0000256" key="3">
    <source>
        <dbReference type="ARBA" id="ARBA00022499"/>
    </source>
</evidence>
<dbReference type="GO" id="GO:0008270">
    <property type="term" value="F:zinc ion binding"/>
    <property type="evidence" value="ECO:0007669"/>
    <property type="project" value="UniProtKB-KW"/>
</dbReference>
<dbReference type="GO" id="GO:0005730">
    <property type="term" value="C:nucleolus"/>
    <property type="evidence" value="ECO:0007669"/>
    <property type="project" value="UniProtKB-SubCell"/>
</dbReference>
<feature type="domain" description="C2H2-type" evidence="12">
    <location>
        <begin position="105"/>
        <end position="134"/>
    </location>
</feature>
<evidence type="ECO:0000313" key="14">
    <source>
        <dbReference type="Proteomes" id="UP001153620"/>
    </source>
</evidence>
<feature type="region of interest" description="Disordered" evidence="11">
    <location>
        <begin position="1"/>
        <end position="58"/>
    </location>
</feature>
<reference evidence="13" key="2">
    <citation type="submission" date="2022-10" db="EMBL/GenBank/DDBJ databases">
        <authorList>
            <consortium name="ENA_rothamsted_submissions"/>
            <consortium name="culmorum"/>
            <person name="King R."/>
        </authorList>
    </citation>
    <scope>NUCLEOTIDE SEQUENCE</scope>
</reference>
<dbReference type="GO" id="GO:0000981">
    <property type="term" value="F:DNA-binding transcription factor activity, RNA polymerase II-specific"/>
    <property type="evidence" value="ECO:0007669"/>
    <property type="project" value="TreeGrafter"/>
</dbReference>
<evidence type="ECO:0000259" key="12">
    <source>
        <dbReference type="PROSITE" id="PS50157"/>
    </source>
</evidence>
<dbReference type="InterPro" id="IPR013087">
    <property type="entry name" value="Znf_C2H2_type"/>
</dbReference>
<dbReference type="SUPFAM" id="SSF57667">
    <property type="entry name" value="beta-beta-alpha zinc fingers"/>
    <property type="match status" value="1"/>
</dbReference>
<feature type="compositionally biased region" description="Low complexity" evidence="11">
    <location>
        <begin position="1"/>
        <end position="16"/>
    </location>
</feature>
<evidence type="ECO:0000256" key="7">
    <source>
        <dbReference type="ARBA" id="ARBA00022833"/>
    </source>
</evidence>
<keyword evidence="14" id="KW-1185">Reference proteome</keyword>
<keyword evidence="8" id="KW-0832">Ubl conjugation</keyword>
<reference evidence="13" key="1">
    <citation type="submission" date="2022-01" db="EMBL/GenBank/DDBJ databases">
        <authorList>
            <person name="King R."/>
        </authorList>
    </citation>
    <scope>NUCLEOTIDE SEQUENCE</scope>
</reference>
<evidence type="ECO:0000256" key="1">
    <source>
        <dbReference type="ARBA" id="ARBA00004604"/>
    </source>
</evidence>
<dbReference type="InterPro" id="IPR050329">
    <property type="entry name" value="GLI_C2H2-zinc-finger"/>
</dbReference>
<feature type="domain" description="C2H2-type" evidence="12">
    <location>
        <begin position="77"/>
        <end position="104"/>
    </location>
</feature>
<dbReference type="Pfam" id="PF00096">
    <property type="entry name" value="zf-C2H2"/>
    <property type="match status" value="2"/>
</dbReference>
<keyword evidence="5" id="KW-0677">Repeat</keyword>
<proteinExistence type="predicted"/>
<evidence type="ECO:0000256" key="10">
    <source>
        <dbReference type="PROSITE-ProRule" id="PRU00042"/>
    </source>
</evidence>
<feature type="compositionally biased region" description="Polar residues" evidence="11">
    <location>
        <begin position="194"/>
        <end position="211"/>
    </location>
</feature>
<dbReference type="SMART" id="SM00355">
    <property type="entry name" value="ZnF_C2H2"/>
    <property type="match status" value="2"/>
</dbReference>
<evidence type="ECO:0000256" key="6">
    <source>
        <dbReference type="ARBA" id="ARBA00022771"/>
    </source>
</evidence>
<evidence type="ECO:0000256" key="5">
    <source>
        <dbReference type="ARBA" id="ARBA00022737"/>
    </source>
</evidence>
<feature type="region of interest" description="Disordered" evidence="11">
    <location>
        <begin position="193"/>
        <end position="232"/>
    </location>
</feature>